<dbReference type="OrthoDB" id="7868669at2"/>
<gene>
    <name evidence="13" type="ORF">EV667_4462</name>
</gene>
<dbReference type="RefSeq" id="WP_131837474.1">
    <property type="nucleotide sequence ID" value="NZ_SMFY01000007.1"/>
</dbReference>
<dbReference type="AlphaFoldDB" id="A0A4R1H4S2"/>
<evidence type="ECO:0000313" key="14">
    <source>
        <dbReference type="Proteomes" id="UP000295030"/>
    </source>
</evidence>
<dbReference type="GO" id="GO:0005886">
    <property type="term" value="C:plasma membrane"/>
    <property type="evidence" value="ECO:0007669"/>
    <property type="project" value="UniProtKB-SubCell"/>
</dbReference>
<keyword evidence="9 12" id="KW-0201">Cytochrome c-type biogenesis</keyword>
<proteinExistence type="inferred from homology"/>
<evidence type="ECO:0000256" key="2">
    <source>
        <dbReference type="ARBA" id="ARBA00004377"/>
    </source>
</evidence>
<evidence type="ECO:0000256" key="4">
    <source>
        <dbReference type="ARBA" id="ARBA00016461"/>
    </source>
</evidence>
<dbReference type="Proteomes" id="UP000295030">
    <property type="component" value="Unassembled WGS sequence"/>
</dbReference>
<reference evidence="13 14" key="1">
    <citation type="submission" date="2019-03" db="EMBL/GenBank/DDBJ databases">
        <title>Genomic Encyclopedia of Type Strains, Phase IV (KMG-IV): sequencing the most valuable type-strain genomes for metagenomic binning, comparative biology and taxonomic classification.</title>
        <authorList>
            <person name="Goeker M."/>
        </authorList>
    </citation>
    <scope>NUCLEOTIDE SEQUENCE [LARGE SCALE GENOMIC DNA]</scope>
    <source>
        <strain evidence="13 14">DSM 101</strain>
    </source>
</reference>
<name>A0A4R1H4S2_ANCAQ</name>
<protein>
    <recommendedName>
        <fullName evidence="4 12">Heme exporter protein D</fullName>
    </recommendedName>
</protein>
<evidence type="ECO:0000256" key="5">
    <source>
        <dbReference type="ARBA" id="ARBA00022448"/>
    </source>
</evidence>
<keyword evidence="11 12" id="KW-0472">Membrane</keyword>
<accession>A0A4R1H4S2</accession>
<dbReference type="NCBIfam" id="TIGR03141">
    <property type="entry name" value="cytochro_ccmD"/>
    <property type="match status" value="1"/>
</dbReference>
<evidence type="ECO:0000256" key="9">
    <source>
        <dbReference type="ARBA" id="ARBA00022748"/>
    </source>
</evidence>
<dbReference type="Pfam" id="PF04995">
    <property type="entry name" value="CcmD"/>
    <property type="match status" value="1"/>
</dbReference>
<dbReference type="GO" id="GO:0017004">
    <property type="term" value="P:cytochrome complex assembly"/>
    <property type="evidence" value="ECO:0007669"/>
    <property type="project" value="UniProtKB-KW"/>
</dbReference>
<keyword evidence="5 12" id="KW-0813">Transport</keyword>
<keyword evidence="7 12" id="KW-0997">Cell inner membrane</keyword>
<keyword evidence="14" id="KW-1185">Reference proteome</keyword>
<comment type="similarity">
    <text evidence="3 12">Belongs to the CcmD/CycX/HelD family.</text>
</comment>
<comment type="caution">
    <text evidence="13">The sequence shown here is derived from an EMBL/GenBank/DDBJ whole genome shotgun (WGS) entry which is preliminary data.</text>
</comment>
<evidence type="ECO:0000256" key="7">
    <source>
        <dbReference type="ARBA" id="ARBA00022519"/>
    </source>
</evidence>
<sequence>MFGEHGFFILACYGVSAFTLGALALWTVLDGRGVRRRLDELEARGVRRRSAGRDA</sequence>
<evidence type="ECO:0000256" key="1">
    <source>
        <dbReference type="ARBA" id="ARBA00002442"/>
    </source>
</evidence>
<feature type="transmembrane region" description="Helical" evidence="12">
    <location>
        <begin position="6"/>
        <end position="29"/>
    </location>
</feature>
<evidence type="ECO:0000256" key="6">
    <source>
        <dbReference type="ARBA" id="ARBA00022475"/>
    </source>
</evidence>
<dbReference type="EMBL" id="SMFY01000007">
    <property type="protein sequence ID" value="TCK16687.1"/>
    <property type="molecule type" value="Genomic_DNA"/>
</dbReference>
<dbReference type="InterPro" id="IPR007078">
    <property type="entry name" value="Haem_export_protD_CcmD"/>
</dbReference>
<evidence type="ECO:0000313" key="13">
    <source>
        <dbReference type="EMBL" id="TCK16687.1"/>
    </source>
</evidence>
<organism evidence="13 14">
    <name type="scientific">Ancylobacter aquaticus</name>
    <dbReference type="NCBI Taxonomy" id="100"/>
    <lineage>
        <taxon>Bacteria</taxon>
        <taxon>Pseudomonadati</taxon>
        <taxon>Pseudomonadota</taxon>
        <taxon>Alphaproteobacteria</taxon>
        <taxon>Hyphomicrobiales</taxon>
        <taxon>Xanthobacteraceae</taxon>
        <taxon>Ancylobacter</taxon>
    </lineage>
</organism>
<keyword evidence="8 12" id="KW-0812">Transmembrane</keyword>
<comment type="function">
    <text evidence="1 12">Required for the export of heme to the periplasm for the biogenesis of c-type cytochromes.</text>
</comment>
<evidence type="ECO:0000256" key="8">
    <source>
        <dbReference type="ARBA" id="ARBA00022692"/>
    </source>
</evidence>
<dbReference type="GO" id="GO:0015886">
    <property type="term" value="P:heme transport"/>
    <property type="evidence" value="ECO:0007669"/>
    <property type="project" value="InterPro"/>
</dbReference>
<keyword evidence="10 12" id="KW-1133">Transmembrane helix</keyword>
<evidence type="ECO:0000256" key="11">
    <source>
        <dbReference type="ARBA" id="ARBA00023136"/>
    </source>
</evidence>
<evidence type="ECO:0000256" key="3">
    <source>
        <dbReference type="ARBA" id="ARBA00008741"/>
    </source>
</evidence>
<evidence type="ECO:0000256" key="10">
    <source>
        <dbReference type="ARBA" id="ARBA00022989"/>
    </source>
</evidence>
<evidence type="ECO:0000256" key="12">
    <source>
        <dbReference type="RuleBase" id="RU363101"/>
    </source>
</evidence>
<keyword evidence="6 12" id="KW-1003">Cell membrane</keyword>
<comment type="subcellular location">
    <subcellularLocation>
        <location evidence="2 12">Cell inner membrane</location>
        <topology evidence="2 12">Single-pass membrane protein</topology>
    </subcellularLocation>
</comment>